<accession>A0A8I0GEL6</accession>
<keyword evidence="2" id="KW-1185">Reference proteome</keyword>
<reference evidence="1 2" key="1">
    <citation type="submission" date="2020-08" db="EMBL/GenBank/DDBJ databases">
        <title>Winkia gen. nov., sp. nov., isolated from faeces of the Anser albifrons in China.</title>
        <authorList>
            <person name="Liu Q."/>
        </authorList>
    </citation>
    <scope>NUCLEOTIDE SEQUENCE [LARGE SCALE GENOMIC DNA]</scope>
    <source>
        <strain evidence="1 2">C62</strain>
    </source>
</reference>
<sequence length="152" mass="16034">MFESVEGVPARLDRARRALAVAEKRVGIRGSRPRAGGVIRCPARRVDLYEAMARAMGTYGWAGVVALPDVGWLAAAQHGVDLDRVLYVPRTFGSDVAILTALVDACAVVVAGSTRVEPMSARTLAARAHARGCTVIALGAWPGARERAVEVG</sequence>
<dbReference type="AlphaFoldDB" id="A0A8I0GEL6"/>
<name>A0A8I0GEL6_9ACTO</name>
<dbReference type="RefSeq" id="WP_191070782.1">
    <property type="nucleotide sequence ID" value="NZ_CP060506.1"/>
</dbReference>
<protein>
    <submittedName>
        <fullName evidence="1">Uncharacterized protein</fullName>
    </submittedName>
</protein>
<evidence type="ECO:0000313" key="1">
    <source>
        <dbReference type="EMBL" id="MBD3688669.1"/>
    </source>
</evidence>
<proteinExistence type="predicted"/>
<dbReference type="Proteomes" id="UP000627538">
    <property type="component" value="Unassembled WGS sequence"/>
</dbReference>
<gene>
    <name evidence="1" type="ORF">H8R10_00200</name>
</gene>
<dbReference type="EMBL" id="JACRUO010000001">
    <property type="protein sequence ID" value="MBD3688669.1"/>
    <property type="molecule type" value="Genomic_DNA"/>
</dbReference>
<organism evidence="1 2">
    <name type="scientific">Nanchangia anserum</name>
    <dbReference type="NCBI Taxonomy" id="2692125"/>
    <lineage>
        <taxon>Bacteria</taxon>
        <taxon>Bacillati</taxon>
        <taxon>Actinomycetota</taxon>
        <taxon>Actinomycetes</taxon>
        <taxon>Actinomycetales</taxon>
        <taxon>Actinomycetaceae</taxon>
        <taxon>Nanchangia</taxon>
    </lineage>
</organism>
<evidence type="ECO:0000313" key="2">
    <source>
        <dbReference type="Proteomes" id="UP000627538"/>
    </source>
</evidence>
<comment type="caution">
    <text evidence="1">The sequence shown here is derived from an EMBL/GenBank/DDBJ whole genome shotgun (WGS) entry which is preliminary data.</text>
</comment>